<dbReference type="Proteomes" id="UP000253226">
    <property type="component" value="Unassembled WGS sequence"/>
</dbReference>
<gene>
    <name evidence="1" type="ORF">TH19_04395</name>
</gene>
<name>A0A367WC75_9PROT</name>
<accession>A0A367WC75</accession>
<comment type="caution">
    <text evidence="1">The sequence shown here is derived from an EMBL/GenBank/DDBJ whole genome shotgun (WGS) entry which is preliminary data.</text>
</comment>
<dbReference type="RefSeq" id="WP_114101082.1">
    <property type="nucleotide sequence ID" value="NZ_JPWF01000002.1"/>
</dbReference>
<sequence length="95" mass="10435">MTDNISTLITAARMTYEQAEITYQSSDINQKLATKPELDRAAELLITLQTKQLQGSIVVTDQDVAEMQSLRDKVNSAATLQSGLMSMAALLLKFV</sequence>
<dbReference type="EMBL" id="JPWF01000002">
    <property type="protein sequence ID" value="RCK39033.1"/>
    <property type="molecule type" value="Genomic_DNA"/>
</dbReference>
<evidence type="ECO:0000313" key="2">
    <source>
        <dbReference type="Proteomes" id="UP000253226"/>
    </source>
</evidence>
<evidence type="ECO:0008006" key="3">
    <source>
        <dbReference type="Google" id="ProtNLM"/>
    </source>
</evidence>
<dbReference type="OrthoDB" id="7364007at2"/>
<organism evidence="1 2">
    <name type="scientific">Thalassospira profundimaris</name>
    <dbReference type="NCBI Taxonomy" id="502049"/>
    <lineage>
        <taxon>Bacteria</taxon>
        <taxon>Pseudomonadati</taxon>
        <taxon>Pseudomonadota</taxon>
        <taxon>Alphaproteobacteria</taxon>
        <taxon>Rhodospirillales</taxon>
        <taxon>Thalassospiraceae</taxon>
        <taxon>Thalassospira</taxon>
    </lineage>
</organism>
<reference evidence="1 2" key="1">
    <citation type="submission" date="2014-07" db="EMBL/GenBank/DDBJ databases">
        <title>Draft genome sequence of Thalassospira profundimaris 35.</title>
        <authorList>
            <person name="Lai Q."/>
            <person name="Shao Z."/>
        </authorList>
    </citation>
    <scope>NUCLEOTIDE SEQUENCE [LARGE SCALE GENOMIC DNA]</scope>
    <source>
        <strain evidence="1 2">35</strain>
    </source>
</reference>
<dbReference type="AlphaFoldDB" id="A0A367WC75"/>
<protein>
    <recommendedName>
        <fullName evidence="3">Flagellin C-terminal domain-containing protein</fullName>
    </recommendedName>
</protein>
<proteinExistence type="predicted"/>
<evidence type="ECO:0000313" key="1">
    <source>
        <dbReference type="EMBL" id="RCK39033.1"/>
    </source>
</evidence>